<dbReference type="OrthoDB" id="8748921at2"/>
<dbReference type="Gene3D" id="3.40.1550.10">
    <property type="entry name" value="CheC-like"/>
    <property type="match status" value="1"/>
</dbReference>
<dbReference type="Pfam" id="PF11813">
    <property type="entry name" value="DUF3334"/>
    <property type="match status" value="1"/>
</dbReference>
<dbReference type="Proteomes" id="UP000250086">
    <property type="component" value="Unassembled WGS sequence"/>
</dbReference>
<keyword evidence="1" id="KW-0145">Chemotaxis</keyword>
<dbReference type="InterPro" id="IPR024513">
    <property type="entry name" value="DUF3334"/>
</dbReference>
<evidence type="ECO:0000256" key="1">
    <source>
        <dbReference type="ARBA" id="ARBA00022500"/>
    </source>
</evidence>
<proteinExistence type="predicted"/>
<evidence type="ECO:0000313" key="3">
    <source>
        <dbReference type="Proteomes" id="UP000250086"/>
    </source>
</evidence>
<reference evidence="2 3" key="1">
    <citation type="submission" date="2018-06" db="EMBL/GenBank/DDBJ databases">
        <authorList>
            <consortium name="Pathogen Informatics"/>
            <person name="Doyle S."/>
        </authorList>
    </citation>
    <scope>NUCLEOTIDE SEQUENCE [LARGE SCALE GENOMIC DNA]</scope>
    <source>
        <strain evidence="2 3">NCTC13093</strain>
    </source>
</reference>
<dbReference type="AlphaFoldDB" id="A0A2X0WFQ0"/>
<dbReference type="SUPFAM" id="SSF103039">
    <property type="entry name" value="CheC-like"/>
    <property type="match status" value="1"/>
</dbReference>
<accession>A0A2X0WFQ0</accession>
<gene>
    <name evidence="2" type="ORF">NCTC13093_00561</name>
</gene>
<dbReference type="InterPro" id="IPR028976">
    <property type="entry name" value="CheC-like_sf"/>
</dbReference>
<sequence length="207" mass="23316">MSDDTFKEVVITSSDIMLHLCDSLTYVMSTAAEVKVTFTPMVQRIRHTTLRPDIGTFVLFTGSFSGMVVLNFSKEAAMEIYSSYMRYMGFTANEISQNYTSDDVAATLGELMNQIIGNFTGKVSSELHSHITQNQPKMLTLPQHVELNINMSLDNPIVRRITFKTASGAVFYLELAMDDTDFTKVREFEEHSQLSPDEILEQALLSK</sequence>
<protein>
    <submittedName>
        <fullName evidence="2">Chemotaxis protein CheC, inhibitor of MCP methylation</fullName>
    </submittedName>
</protein>
<dbReference type="GO" id="GO:0006935">
    <property type="term" value="P:chemotaxis"/>
    <property type="evidence" value="ECO:0007669"/>
    <property type="project" value="UniProtKB-KW"/>
</dbReference>
<dbReference type="EMBL" id="UAPV01000001">
    <property type="protein sequence ID" value="SPT69197.1"/>
    <property type="molecule type" value="Genomic_DNA"/>
</dbReference>
<dbReference type="RefSeq" id="WP_113743383.1">
    <property type="nucleotide sequence ID" value="NZ_UAPU01000007.1"/>
</dbReference>
<evidence type="ECO:0000313" key="2">
    <source>
        <dbReference type="EMBL" id="SPT69197.1"/>
    </source>
</evidence>
<name>A0A2X0WFQ0_9GAMM</name>
<keyword evidence="3" id="KW-1185">Reference proteome</keyword>
<organism evidence="2 3">
    <name type="scientific">Anaerobiospirillum thomasii</name>
    <dbReference type="NCBI Taxonomy" id="179995"/>
    <lineage>
        <taxon>Bacteria</taxon>
        <taxon>Pseudomonadati</taxon>
        <taxon>Pseudomonadota</taxon>
        <taxon>Gammaproteobacteria</taxon>
        <taxon>Aeromonadales</taxon>
        <taxon>Succinivibrionaceae</taxon>
        <taxon>Anaerobiospirillum</taxon>
    </lineage>
</organism>